<reference evidence="2 3" key="1">
    <citation type="journal article" date="2016" name="Nat. Commun.">
        <title>Thousands of microbial genomes shed light on interconnected biogeochemical processes in an aquifer system.</title>
        <authorList>
            <person name="Anantharaman K."/>
            <person name="Brown C.T."/>
            <person name="Hug L.A."/>
            <person name="Sharon I."/>
            <person name="Castelle C.J."/>
            <person name="Probst A.J."/>
            <person name="Thomas B.C."/>
            <person name="Singh A."/>
            <person name="Wilkins M.J."/>
            <person name="Karaoz U."/>
            <person name="Brodie E.L."/>
            <person name="Williams K.H."/>
            <person name="Hubbard S.S."/>
            <person name="Banfield J.F."/>
        </authorList>
    </citation>
    <scope>NUCLEOTIDE SEQUENCE [LARGE SCALE GENOMIC DNA]</scope>
</reference>
<gene>
    <name evidence="2" type="ORF">A2557_05745</name>
</gene>
<keyword evidence="1" id="KW-0732">Signal</keyword>
<evidence type="ECO:0000313" key="3">
    <source>
        <dbReference type="Proteomes" id="UP000177583"/>
    </source>
</evidence>
<comment type="caution">
    <text evidence="2">The sequence shown here is derived from an EMBL/GenBank/DDBJ whole genome shotgun (WGS) entry which is preliminary data.</text>
</comment>
<protein>
    <submittedName>
        <fullName evidence="2">Uncharacterized protein</fullName>
    </submittedName>
</protein>
<feature type="chain" id="PRO_5009524754" evidence="1">
    <location>
        <begin position="29"/>
        <end position="334"/>
    </location>
</feature>
<dbReference type="AlphaFoldDB" id="A0A1F6GQ47"/>
<dbReference type="EMBL" id="MFNF01000048">
    <property type="protein sequence ID" value="OGH00232.1"/>
    <property type="molecule type" value="Genomic_DNA"/>
</dbReference>
<dbReference type="Proteomes" id="UP000177583">
    <property type="component" value="Unassembled WGS sequence"/>
</dbReference>
<accession>A0A1F6GQ47</accession>
<evidence type="ECO:0000313" key="2">
    <source>
        <dbReference type="EMBL" id="OGH00232.1"/>
    </source>
</evidence>
<name>A0A1F6GQ47_9PROT</name>
<dbReference type="PROSITE" id="PS51257">
    <property type="entry name" value="PROKAR_LIPOPROTEIN"/>
    <property type="match status" value="1"/>
</dbReference>
<feature type="signal peptide" evidence="1">
    <location>
        <begin position="1"/>
        <end position="28"/>
    </location>
</feature>
<sequence>MRQPLLALLLFVLLLGLGGCKDTAPTHAAALLETCKLALDRQKWDDAVTACAKITTDEGYHLTAQAYMGRAGVSLLDILSGLSGGSGSVTGLFSSVPATAAATTDSKKALDALFSIAKPGQTVYLEGLLLSSLLIIKELKILASLSVAADGTVTHCASGGSLDGCSFSFSLSKTTYTEADVLAGVIPVSMTYSGLGTDIYAGLCSDSGSQTHNTKVVTATSTVNDPLTGTAYPVQVTEKNTIAHCTIKPGSVLYYNKVASANLTSSISGLAQLNFYAKMDTGNNYSKTFTSSSIASPGITISICNADAIPVTEVTDLLLNDCELLYFLTNFSLK</sequence>
<evidence type="ECO:0000256" key="1">
    <source>
        <dbReference type="SAM" id="SignalP"/>
    </source>
</evidence>
<proteinExistence type="predicted"/>
<organism evidence="2 3">
    <name type="scientific">Candidatus Lambdaproteobacteria bacterium RIFOXYD2_FULL_56_26</name>
    <dbReference type="NCBI Taxonomy" id="1817773"/>
    <lineage>
        <taxon>Bacteria</taxon>
        <taxon>Pseudomonadati</taxon>
        <taxon>Pseudomonadota</taxon>
        <taxon>Candidatus Lambdaproteobacteria</taxon>
    </lineage>
</organism>